<keyword evidence="3" id="KW-1185">Reference proteome</keyword>
<evidence type="ECO:0000313" key="3">
    <source>
        <dbReference type="Proteomes" id="UP000603457"/>
    </source>
</evidence>
<evidence type="ECO:0000256" key="1">
    <source>
        <dbReference type="SAM" id="Phobius"/>
    </source>
</evidence>
<dbReference type="EMBL" id="JACJTB010000027">
    <property type="protein sequence ID" value="MBD2596457.1"/>
    <property type="molecule type" value="Genomic_DNA"/>
</dbReference>
<proteinExistence type="predicted"/>
<sequence length="147" mass="16812">MKQVIAVTATPQPQGMYITWESTGVVLGVLVSASMLIGIAVKVVSKFNSITNSIRDLREDLNSHTKSLEQTQLLNDKLFTFEKRLDVHLQDYVNHKDADLLAINGLKEKIEHKAEKAEGYFKELRIEIKDIQGFLNKQQNFRIRNDQ</sequence>
<name>A0ABR8FZV6_9NOSO</name>
<organism evidence="2 3">
    <name type="scientific">Nostoc spongiaeforme FACHB-130</name>
    <dbReference type="NCBI Taxonomy" id="1357510"/>
    <lineage>
        <taxon>Bacteria</taxon>
        <taxon>Bacillati</taxon>
        <taxon>Cyanobacteriota</taxon>
        <taxon>Cyanophyceae</taxon>
        <taxon>Nostocales</taxon>
        <taxon>Nostocaceae</taxon>
        <taxon>Nostoc</taxon>
    </lineage>
</organism>
<dbReference type="RefSeq" id="WP_190969193.1">
    <property type="nucleotide sequence ID" value="NZ_JACJTB010000027.1"/>
</dbReference>
<comment type="caution">
    <text evidence="2">The sequence shown here is derived from an EMBL/GenBank/DDBJ whole genome shotgun (WGS) entry which is preliminary data.</text>
</comment>
<gene>
    <name evidence="2" type="ORF">H6G74_19280</name>
</gene>
<protein>
    <submittedName>
        <fullName evidence="2">Uncharacterized protein</fullName>
    </submittedName>
</protein>
<keyword evidence="1" id="KW-0472">Membrane</keyword>
<keyword evidence="1" id="KW-1133">Transmembrane helix</keyword>
<keyword evidence="1" id="KW-0812">Transmembrane</keyword>
<dbReference type="Proteomes" id="UP000603457">
    <property type="component" value="Unassembled WGS sequence"/>
</dbReference>
<accession>A0ABR8FZV6</accession>
<reference evidence="2 3" key="1">
    <citation type="journal article" date="2020" name="ISME J.">
        <title>Comparative genomics reveals insights into cyanobacterial evolution and habitat adaptation.</title>
        <authorList>
            <person name="Chen M.Y."/>
            <person name="Teng W.K."/>
            <person name="Zhao L."/>
            <person name="Hu C.X."/>
            <person name="Zhou Y.K."/>
            <person name="Han B.P."/>
            <person name="Song L.R."/>
            <person name="Shu W.S."/>
        </authorList>
    </citation>
    <scope>NUCLEOTIDE SEQUENCE [LARGE SCALE GENOMIC DNA]</scope>
    <source>
        <strain evidence="2 3">FACHB-130</strain>
    </source>
</reference>
<evidence type="ECO:0000313" key="2">
    <source>
        <dbReference type="EMBL" id="MBD2596457.1"/>
    </source>
</evidence>
<feature type="transmembrane region" description="Helical" evidence="1">
    <location>
        <begin position="25"/>
        <end position="45"/>
    </location>
</feature>